<evidence type="ECO:0000313" key="6">
    <source>
        <dbReference type="EMBL" id="AMJ75376.1"/>
    </source>
</evidence>
<reference evidence="7" key="2">
    <citation type="submission" date="2023-07" db="EMBL/GenBank/DDBJ databases">
        <title>Genome content predicts the carbon catabolic preferences of heterotrophic bacteria.</title>
        <authorList>
            <person name="Gralka M."/>
        </authorList>
    </citation>
    <scope>NUCLEOTIDE SEQUENCE</scope>
    <source>
        <strain evidence="7">F2M12</strain>
    </source>
</reference>
<keyword evidence="4" id="KW-0804">Transcription</keyword>
<dbReference type="Pfam" id="PF00126">
    <property type="entry name" value="HTH_1"/>
    <property type="match status" value="1"/>
</dbReference>
<dbReference type="InterPro" id="IPR000847">
    <property type="entry name" value="LysR_HTH_N"/>
</dbReference>
<name>A0AAW7Z3A9_9ALTE</name>
<dbReference type="Proteomes" id="UP001170717">
    <property type="component" value="Unassembled WGS sequence"/>
</dbReference>
<gene>
    <name evidence="6" type="ORF">AVL57_16235</name>
    <name evidence="7" type="ORF">Q4527_13475</name>
</gene>
<reference evidence="6 8" key="1">
    <citation type="submission" date="2015-12" db="EMBL/GenBank/DDBJ databases">
        <title>Intraspecies pangenome expansion in the marine bacterium Alteromonas.</title>
        <authorList>
            <person name="Lopez-Perez M."/>
            <person name="Rodriguez-Valera F."/>
        </authorList>
    </citation>
    <scope>NUCLEOTIDE SEQUENCE [LARGE SCALE GENOMIC DNA]</scope>
    <source>
        <strain evidence="6 8">LMG 21861</strain>
    </source>
</reference>
<dbReference type="KEGG" id="asq:AVL57_16235"/>
<dbReference type="InterPro" id="IPR036390">
    <property type="entry name" value="WH_DNA-bd_sf"/>
</dbReference>
<dbReference type="SUPFAM" id="SSF53850">
    <property type="entry name" value="Periplasmic binding protein-like II"/>
    <property type="match status" value="1"/>
</dbReference>
<evidence type="ECO:0000259" key="5">
    <source>
        <dbReference type="PROSITE" id="PS50931"/>
    </source>
</evidence>
<keyword evidence="3" id="KW-0238">DNA-binding</keyword>
<dbReference type="AlphaFoldDB" id="A0AAW7Z3A9"/>
<comment type="similarity">
    <text evidence="1">Belongs to the LysR transcriptional regulatory family.</text>
</comment>
<dbReference type="PANTHER" id="PTHR30118:SF15">
    <property type="entry name" value="TRANSCRIPTIONAL REGULATORY PROTEIN"/>
    <property type="match status" value="1"/>
</dbReference>
<evidence type="ECO:0000313" key="9">
    <source>
        <dbReference type="Proteomes" id="UP001170717"/>
    </source>
</evidence>
<evidence type="ECO:0000256" key="4">
    <source>
        <dbReference type="ARBA" id="ARBA00023163"/>
    </source>
</evidence>
<dbReference type="Gene3D" id="3.40.190.10">
    <property type="entry name" value="Periplasmic binding protein-like II"/>
    <property type="match status" value="2"/>
</dbReference>
<accession>A0AAW7Z3A9</accession>
<dbReference type="InterPro" id="IPR036388">
    <property type="entry name" value="WH-like_DNA-bd_sf"/>
</dbReference>
<dbReference type="Proteomes" id="UP000056750">
    <property type="component" value="Chromosome"/>
</dbReference>
<evidence type="ECO:0000256" key="1">
    <source>
        <dbReference type="ARBA" id="ARBA00009437"/>
    </source>
</evidence>
<dbReference type="PANTHER" id="PTHR30118">
    <property type="entry name" value="HTH-TYPE TRANSCRIPTIONAL REGULATOR LEUO-RELATED"/>
    <property type="match status" value="1"/>
</dbReference>
<dbReference type="PROSITE" id="PS50931">
    <property type="entry name" value="HTH_LYSR"/>
    <property type="match status" value="1"/>
</dbReference>
<dbReference type="GeneID" id="83259261"/>
<dbReference type="InterPro" id="IPR005119">
    <property type="entry name" value="LysR_subst-bd"/>
</dbReference>
<keyword evidence="2" id="KW-0805">Transcription regulation</keyword>
<dbReference type="EMBL" id="JAUOQI010000009">
    <property type="protein sequence ID" value="MDO6578407.1"/>
    <property type="molecule type" value="Genomic_DNA"/>
</dbReference>
<keyword evidence="8" id="KW-1185">Reference proteome</keyword>
<protein>
    <submittedName>
        <fullName evidence="6 7">Transcriptional regulator</fullName>
    </submittedName>
</protein>
<dbReference type="EMBL" id="CP013926">
    <property type="protein sequence ID" value="AMJ75376.1"/>
    <property type="molecule type" value="Genomic_DNA"/>
</dbReference>
<dbReference type="SUPFAM" id="SSF46785">
    <property type="entry name" value="Winged helix' DNA-binding domain"/>
    <property type="match status" value="1"/>
</dbReference>
<organism evidence="7 9">
    <name type="scientific">Alteromonas stellipolaris</name>
    <dbReference type="NCBI Taxonomy" id="233316"/>
    <lineage>
        <taxon>Bacteria</taxon>
        <taxon>Pseudomonadati</taxon>
        <taxon>Pseudomonadota</taxon>
        <taxon>Gammaproteobacteria</taxon>
        <taxon>Alteromonadales</taxon>
        <taxon>Alteromonadaceae</taxon>
        <taxon>Alteromonas/Salinimonas group</taxon>
        <taxon>Alteromonas</taxon>
    </lineage>
</organism>
<dbReference type="GO" id="GO:0003700">
    <property type="term" value="F:DNA-binding transcription factor activity"/>
    <property type="evidence" value="ECO:0007669"/>
    <property type="project" value="InterPro"/>
</dbReference>
<dbReference type="GO" id="GO:0003677">
    <property type="term" value="F:DNA binding"/>
    <property type="evidence" value="ECO:0007669"/>
    <property type="project" value="UniProtKB-KW"/>
</dbReference>
<dbReference type="RefSeq" id="WP_057789995.1">
    <property type="nucleotide sequence ID" value="NZ_CAXIBE010000108.1"/>
</dbReference>
<evidence type="ECO:0000256" key="2">
    <source>
        <dbReference type="ARBA" id="ARBA00023015"/>
    </source>
</evidence>
<dbReference type="CDD" id="cd08417">
    <property type="entry name" value="PBP2_Nitroaromatics_like"/>
    <property type="match status" value="1"/>
</dbReference>
<dbReference type="Pfam" id="PF03466">
    <property type="entry name" value="LysR_substrate"/>
    <property type="match status" value="1"/>
</dbReference>
<sequence>MRPHDLNLLMIFDAIMTEGAITRAADRLSMTQPAVSNALSRMRTAWKDELFVKDGRGIQPTSFATNLWSQIQGPLGQLEVAVSPAEFDPATAKRTFRISATDSIVAMVWGPLRKVIENEAPGINIHAIPSYDLGTDKVLKDAEAELTFSKYHQPDAVIRTEHVLDPSWVVVMRPDHPLAKAQLTLEDFIAADHLLVSVTGDVTGPTDQVLANMGLKRRIAMSVNQFYNATPLLKESNLICVAPSLVVEKEIFSGELAVFETPIEIKSLPMSVMWHKRQDLDAGLQWLRKLVVKFIRERVERHEMLLSQCCRKAYCADTVKRFLAQRNMDNSDFSPAHIKHDETLDAAETADIVDLDKAVNDAKGKVTA</sequence>
<evidence type="ECO:0000313" key="7">
    <source>
        <dbReference type="EMBL" id="MDO6578407.1"/>
    </source>
</evidence>
<dbReference type="InterPro" id="IPR050389">
    <property type="entry name" value="LysR-type_TF"/>
</dbReference>
<proteinExistence type="inferred from homology"/>
<evidence type="ECO:0000313" key="8">
    <source>
        <dbReference type="Proteomes" id="UP000056750"/>
    </source>
</evidence>
<evidence type="ECO:0000256" key="3">
    <source>
        <dbReference type="ARBA" id="ARBA00023125"/>
    </source>
</evidence>
<dbReference type="InterPro" id="IPR037402">
    <property type="entry name" value="YidZ_PBP2"/>
</dbReference>
<feature type="domain" description="HTH lysR-type" evidence="5">
    <location>
        <begin position="4"/>
        <end position="61"/>
    </location>
</feature>
<dbReference type="Gene3D" id="1.10.10.10">
    <property type="entry name" value="Winged helix-like DNA-binding domain superfamily/Winged helix DNA-binding domain"/>
    <property type="match status" value="1"/>
</dbReference>